<dbReference type="CDD" id="cd12278">
    <property type="entry name" value="RRM_eIF3B"/>
    <property type="match status" value="1"/>
</dbReference>
<evidence type="ECO:0000256" key="5">
    <source>
        <dbReference type="ARBA" id="ARBA00022917"/>
    </source>
</evidence>
<dbReference type="Gene3D" id="3.30.70.330">
    <property type="match status" value="1"/>
</dbReference>
<evidence type="ECO:0000256" key="6">
    <source>
        <dbReference type="HAMAP-Rule" id="MF_03001"/>
    </source>
</evidence>
<evidence type="ECO:0000256" key="8">
    <source>
        <dbReference type="SAM" id="MobiDB-lite"/>
    </source>
</evidence>
<evidence type="ECO:0000313" key="11">
    <source>
        <dbReference type="Proteomes" id="UP001445335"/>
    </source>
</evidence>
<comment type="similarity">
    <text evidence="6 7">Belongs to the eIF-3 subunit B family.</text>
</comment>
<evidence type="ECO:0000256" key="4">
    <source>
        <dbReference type="ARBA" id="ARBA00022884"/>
    </source>
</evidence>
<dbReference type="GO" id="GO:0031369">
    <property type="term" value="F:translation initiation factor binding"/>
    <property type="evidence" value="ECO:0007669"/>
    <property type="project" value="InterPro"/>
</dbReference>
<evidence type="ECO:0000256" key="7">
    <source>
        <dbReference type="PIRNR" id="PIRNR036424"/>
    </source>
</evidence>
<keyword evidence="3 6" id="KW-0396">Initiation factor</keyword>
<comment type="function">
    <text evidence="6">RNA-binding component of the eukaryotic translation initiation factor 3 (eIF-3) complex, which is involved in protein synthesis of a specialized repertoire of mRNAs and, together with other initiation factors, stimulates binding of mRNA and methionyl-tRNAi to the 40S ribosome. The eIF-3 complex specifically targets and initiates translation of a subset of mRNAs involved in cell proliferation.</text>
</comment>
<comment type="function">
    <text evidence="7">Component of the eukaryotic translation initiation factor 3 (eIF-3) complex, which is involved in protein synthesis and, together with other initiation factors, stimulates binding of mRNA and methionyl-tRNAi to the 40S ribosome.</text>
</comment>
<name>A0AAW1RR98_9CHLO</name>
<accession>A0AAW1RR98</accession>
<dbReference type="SUPFAM" id="SSF82171">
    <property type="entry name" value="DPP6 N-terminal domain-like"/>
    <property type="match status" value="1"/>
</dbReference>
<dbReference type="Pfam" id="PF00076">
    <property type="entry name" value="RRM_1"/>
    <property type="match status" value="1"/>
</dbReference>
<dbReference type="EMBL" id="JALJOU010000026">
    <property type="protein sequence ID" value="KAK9836110.1"/>
    <property type="molecule type" value="Genomic_DNA"/>
</dbReference>
<dbReference type="PANTHER" id="PTHR14068">
    <property type="entry name" value="EUKARYOTIC TRANSLATION INITIATION FACTOR 3 EIF3 -RELATED"/>
    <property type="match status" value="1"/>
</dbReference>
<evidence type="ECO:0000313" key="10">
    <source>
        <dbReference type="EMBL" id="KAK9836110.1"/>
    </source>
</evidence>
<reference evidence="10 11" key="1">
    <citation type="journal article" date="2024" name="Nat. Commun.">
        <title>Phylogenomics reveals the evolutionary origins of lichenization in chlorophyte algae.</title>
        <authorList>
            <person name="Puginier C."/>
            <person name="Libourel C."/>
            <person name="Otte J."/>
            <person name="Skaloud P."/>
            <person name="Haon M."/>
            <person name="Grisel S."/>
            <person name="Petersen M."/>
            <person name="Berrin J.G."/>
            <person name="Delaux P.M."/>
            <person name="Dal Grande F."/>
            <person name="Keller J."/>
        </authorList>
    </citation>
    <scope>NUCLEOTIDE SEQUENCE [LARGE SCALE GENOMIC DNA]</scope>
    <source>
        <strain evidence="10 11">SAG 245.80</strain>
    </source>
</reference>
<dbReference type="FunFam" id="2.130.10.10:FF:000286">
    <property type="entry name" value="Eukaryotic translation initiation factor 3 subunit B"/>
    <property type="match status" value="1"/>
</dbReference>
<evidence type="ECO:0000256" key="3">
    <source>
        <dbReference type="ARBA" id="ARBA00022540"/>
    </source>
</evidence>
<dbReference type="GO" id="GO:0016282">
    <property type="term" value="C:eukaryotic 43S preinitiation complex"/>
    <property type="evidence" value="ECO:0007669"/>
    <property type="project" value="UniProtKB-UniRule"/>
</dbReference>
<dbReference type="HAMAP" id="MF_03001">
    <property type="entry name" value="eIF3b"/>
    <property type="match status" value="1"/>
</dbReference>
<comment type="subunit">
    <text evidence="6 7">Component of the eukaryotic translation initiation factor 3 (eIF-3) complex.</text>
</comment>
<feature type="domain" description="RRM" evidence="9">
    <location>
        <begin position="62"/>
        <end position="149"/>
    </location>
</feature>
<sequence>MAAAGVLQPGEEKLFEGQPKGFPFEGFQLEDVMLPEDDDMGIPSEDEIDDEEELETESGFGSVIVVDNLPEVPPEKFAKLSSVVHKIFSKAGSIRPDGLLMPIDEATKVSKGFAFVEFSAPQEAMAAQQLLNNYVLDKRHTFVVTLFDDFEKYARVPLEYEAPEPKPFVATENLQAWMVDRRGRDQFATRWGDETEVFWNDAARGLAEQVYKRSFWTETFVAWSPHGSYLATMHRQGAAIWGGPSFSRLQRFSHPNVRLIQFSPEETYVVTYSPVEPANPREKAGLVLNLFDSRTGRKLRNFAGSAEDYAVGAAAAPGGALKWPVFQWAGGCGDRYFARLGRGAISVYETPEMGLLDKRSLKLEGVQDFAWSPAAPLLCAYQAEGAGGNLPARVSLIRIPDRTELRQKNLFSVSDVRLFWHPQGDYLAVQVDRFTKTRKSTYTSFELFSVKERDIPMEVLELANKGDKILDLQWEPHGSRFAVLHGEGPRPNFSLYAMKDMRTSAKGVQLVGTQTGKQANCIFWSPQGKFLVLGGLKSMTGQLEFFSADEFEVLNAAEHFMCTDVEWDPTGRYVATAVNHMHQMENGFKVWLFNGQLLYQQARERFYQFLWRPRAPTLLSREAEADLIKRLKEFSKRYDEEDNALLDELDTGIMAERQRLMDEWEEWYKGKAEWLAWAAEGASKVLGARAAELPFTVEDVEVEEMFGKPVEEVLKA</sequence>
<keyword evidence="2 6" id="KW-0963">Cytoplasm</keyword>
<comment type="caution">
    <text evidence="10">The sequence shown here is derived from an EMBL/GenBank/DDBJ whole genome shotgun (WGS) entry which is preliminary data.</text>
</comment>
<evidence type="ECO:0000259" key="9">
    <source>
        <dbReference type="PROSITE" id="PS50102"/>
    </source>
</evidence>
<comment type="subcellular location">
    <subcellularLocation>
        <location evidence="1 6 7">Cytoplasm</location>
    </subcellularLocation>
</comment>
<dbReference type="GO" id="GO:0033290">
    <property type="term" value="C:eukaryotic 48S preinitiation complex"/>
    <property type="evidence" value="ECO:0007669"/>
    <property type="project" value="UniProtKB-UniRule"/>
</dbReference>
<feature type="region of interest" description="Disordered" evidence="8">
    <location>
        <begin position="1"/>
        <end position="21"/>
    </location>
</feature>
<dbReference type="PIRSF" id="PIRSF036424">
    <property type="entry name" value="eIF3b"/>
    <property type="match status" value="1"/>
</dbReference>
<dbReference type="InterPro" id="IPR011400">
    <property type="entry name" value="EIF3B"/>
</dbReference>
<dbReference type="Gene3D" id="2.130.10.10">
    <property type="entry name" value="YVTN repeat-like/Quinoprotein amine dehydrogenase"/>
    <property type="match status" value="1"/>
</dbReference>
<dbReference type="GO" id="GO:0003723">
    <property type="term" value="F:RNA binding"/>
    <property type="evidence" value="ECO:0007669"/>
    <property type="project" value="UniProtKB-UniRule"/>
</dbReference>
<keyword evidence="5 6" id="KW-0648">Protein biosynthesis</keyword>
<organism evidence="10 11">
    <name type="scientific">Elliptochloris bilobata</name>
    <dbReference type="NCBI Taxonomy" id="381761"/>
    <lineage>
        <taxon>Eukaryota</taxon>
        <taxon>Viridiplantae</taxon>
        <taxon>Chlorophyta</taxon>
        <taxon>core chlorophytes</taxon>
        <taxon>Trebouxiophyceae</taxon>
        <taxon>Trebouxiophyceae incertae sedis</taxon>
        <taxon>Elliptochloris clade</taxon>
        <taxon>Elliptochloris</taxon>
    </lineage>
</organism>
<gene>
    <name evidence="10" type="ORF">WJX81_002073</name>
</gene>
<dbReference type="InterPro" id="IPR012677">
    <property type="entry name" value="Nucleotide-bd_a/b_plait_sf"/>
</dbReference>
<dbReference type="GO" id="GO:0001732">
    <property type="term" value="P:formation of cytoplasmic translation initiation complex"/>
    <property type="evidence" value="ECO:0007669"/>
    <property type="project" value="UniProtKB-UniRule"/>
</dbReference>
<keyword evidence="11" id="KW-1185">Reference proteome</keyword>
<dbReference type="SMART" id="SM00360">
    <property type="entry name" value="RRM"/>
    <property type="match status" value="1"/>
</dbReference>
<dbReference type="Proteomes" id="UP001445335">
    <property type="component" value="Unassembled WGS sequence"/>
</dbReference>
<proteinExistence type="inferred from homology"/>
<dbReference type="InterPro" id="IPR015943">
    <property type="entry name" value="WD40/YVTN_repeat-like_dom_sf"/>
</dbReference>
<dbReference type="SUPFAM" id="SSF54928">
    <property type="entry name" value="RNA-binding domain, RBD"/>
    <property type="match status" value="1"/>
</dbReference>
<dbReference type="AlphaFoldDB" id="A0AAW1RR98"/>
<dbReference type="GO" id="GO:0003743">
    <property type="term" value="F:translation initiation factor activity"/>
    <property type="evidence" value="ECO:0007669"/>
    <property type="project" value="UniProtKB-UniRule"/>
</dbReference>
<dbReference type="FunFam" id="3.30.70.330:FF:000235">
    <property type="entry name" value="Eukaryotic translation initiation factor 3 subunit B"/>
    <property type="match status" value="1"/>
</dbReference>
<evidence type="ECO:0000256" key="2">
    <source>
        <dbReference type="ARBA" id="ARBA00022490"/>
    </source>
</evidence>
<dbReference type="InterPro" id="IPR034363">
    <property type="entry name" value="eIF3B_RRM"/>
</dbReference>
<protein>
    <recommendedName>
        <fullName evidence="6 7">Eukaryotic translation initiation factor 3 subunit B</fullName>
        <shortName evidence="6 7">eIF3b</shortName>
    </recommendedName>
    <alternativeName>
        <fullName evidence="6">eIF-3-eta</fullName>
    </alternativeName>
    <alternativeName>
        <fullName evidence="6">eIF3 p110</fullName>
    </alternativeName>
</protein>
<dbReference type="PROSITE" id="PS50102">
    <property type="entry name" value="RRM"/>
    <property type="match status" value="1"/>
</dbReference>
<dbReference type="InterPro" id="IPR000504">
    <property type="entry name" value="RRM_dom"/>
</dbReference>
<dbReference type="InterPro" id="IPR035979">
    <property type="entry name" value="RBD_domain_sf"/>
</dbReference>
<keyword evidence="4 6" id="KW-0694">RNA-binding</keyword>
<evidence type="ECO:0000256" key="1">
    <source>
        <dbReference type="ARBA" id="ARBA00004496"/>
    </source>
</evidence>
<dbReference type="GO" id="GO:0005852">
    <property type="term" value="C:eukaryotic translation initiation factor 3 complex"/>
    <property type="evidence" value="ECO:0007669"/>
    <property type="project" value="UniProtKB-UniRule"/>
</dbReference>
<dbReference type="PANTHER" id="PTHR14068:SF0">
    <property type="entry name" value="EUKARYOTIC TRANSLATION INITIATION FACTOR 3 SUBUNIT B"/>
    <property type="match status" value="1"/>
</dbReference>
<dbReference type="Pfam" id="PF08662">
    <property type="entry name" value="eIF2A"/>
    <property type="match status" value="1"/>
</dbReference>
<dbReference type="InterPro" id="IPR013979">
    <property type="entry name" value="TIF_beta_prop-like"/>
</dbReference>